<dbReference type="Proteomes" id="UP000235828">
    <property type="component" value="Chromosome A"/>
</dbReference>
<dbReference type="RefSeq" id="WP_102522650.1">
    <property type="nucleotide sequence ID" value="NZ_LT960611.1"/>
</dbReference>
<keyword evidence="3" id="KW-1185">Reference proteome</keyword>
<feature type="domain" description="HEPN AbiJ-N-terminal" evidence="1">
    <location>
        <begin position="3"/>
        <end position="180"/>
    </location>
</feature>
<sequence>MKYFSDQERGATPRTNNEIPHNVWCGLVALIQKLINTGCFGDDFPELCLDGQGCCGTDETGFSFALKAEILGIEYPLVTEKDENPNGWSHKKVPFVPNYLDVLDLVQFCYANVSKPTQGSYHSYYGHHHIDSFDRTTGRADFLEKVNTIFTRNGLAYELLADGQIKRVMSGALSSVIQQAPRTSEQELNDLLEHANRKICNTDVRVRYEALKELWDAFERIKTVAEPEKRKKQSLATLLDNCSSDPDFRAELEAEAKALTNIGNAFFIRHSEISQIKLTDSSHIEYLFHRLTSLMLLLAKNLE</sequence>
<name>A0A2N8ZDW0_9VIBR</name>
<evidence type="ECO:0000259" key="1">
    <source>
        <dbReference type="Pfam" id="PF18863"/>
    </source>
</evidence>
<accession>A0A2N8ZDW0</accession>
<proteinExistence type="predicted"/>
<dbReference type="AlphaFoldDB" id="A0A2N8ZDW0"/>
<gene>
    <name evidence="2" type="ORF">VTAP4600_A2120</name>
</gene>
<dbReference type="OrthoDB" id="5106738at2"/>
<reference evidence="2 3" key="1">
    <citation type="submission" date="2017-10" db="EMBL/GenBank/DDBJ databases">
        <authorList>
            <person name="Banno H."/>
            <person name="Chua N.-H."/>
        </authorList>
    </citation>
    <scope>NUCLEOTIDE SEQUENCE [LARGE SCALE GENOMIC DNA]</scope>
    <source>
        <strain evidence="2">Vibrio tapetis CECT4600</strain>
    </source>
</reference>
<evidence type="ECO:0000313" key="3">
    <source>
        <dbReference type="Proteomes" id="UP000235828"/>
    </source>
</evidence>
<evidence type="ECO:0000313" key="2">
    <source>
        <dbReference type="EMBL" id="SON50099.1"/>
    </source>
</evidence>
<protein>
    <submittedName>
        <fullName evidence="2">Stationary phase or stess regulating sigma factor</fullName>
    </submittedName>
</protein>
<organism evidence="2 3">
    <name type="scientific">Vibrio tapetis subsp. tapetis</name>
    <dbReference type="NCBI Taxonomy" id="1671868"/>
    <lineage>
        <taxon>Bacteria</taxon>
        <taxon>Pseudomonadati</taxon>
        <taxon>Pseudomonadota</taxon>
        <taxon>Gammaproteobacteria</taxon>
        <taxon>Vibrionales</taxon>
        <taxon>Vibrionaceae</taxon>
        <taxon>Vibrio</taxon>
    </lineage>
</organism>
<dbReference type="KEGG" id="vta:A2120"/>
<dbReference type="InterPro" id="IPR049503">
    <property type="entry name" value="AbiJ_NTD4"/>
</dbReference>
<dbReference type="EMBL" id="LT960611">
    <property type="protein sequence ID" value="SON50099.1"/>
    <property type="molecule type" value="Genomic_DNA"/>
</dbReference>
<dbReference type="Pfam" id="PF18863">
    <property type="entry name" value="AbiJ_NTD4"/>
    <property type="match status" value="1"/>
</dbReference>